<reference evidence="2" key="1">
    <citation type="submission" date="2014-09" db="EMBL/GenBank/DDBJ databases">
        <authorList>
            <person name="Magalhaes I.L.F."/>
            <person name="Oliveira U."/>
            <person name="Santos F.R."/>
            <person name="Vidigal T.H.D.A."/>
            <person name="Brescovit A.D."/>
            <person name="Santos A.J."/>
        </authorList>
    </citation>
    <scope>NUCLEOTIDE SEQUENCE</scope>
    <source>
        <tissue evidence="2">Shoot tissue taken approximately 20 cm above the soil surface</tissue>
    </source>
</reference>
<protein>
    <submittedName>
        <fullName evidence="2">Uncharacterized protein</fullName>
    </submittedName>
</protein>
<organism evidence="2">
    <name type="scientific">Arundo donax</name>
    <name type="common">Giant reed</name>
    <name type="synonym">Donax arundinaceus</name>
    <dbReference type="NCBI Taxonomy" id="35708"/>
    <lineage>
        <taxon>Eukaryota</taxon>
        <taxon>Viridiplantae</taxon>
        <taxon>Streptophyta</taxon>
        <taxon>Embryophyta</taxon>
        <taxon>Tracheophyta</taxon>
        <taxon>Spermatophyta</taxon>
        <taxon>Magnoliopsida</taxon>
        <taxon>Liliopsida</taxon>
        <taxon>Poales</taxon>
        <taxon>Poaceae</taxon>
        <taxon>PACMAD clade</taxon>
        <taxon>Arundinoideae</taxon>
        <taxon>Arundineae</taxon>
        <taxon>Arundo</taxon>
    </lineage>
</organism>
<dbReference type="EMBL" id="GBRH01278980">
    <property type="protein sequence ID" value="JAD18915.1"/>
    <property type="molecule type" value="Transcribed_RNA"/>
</dbReference>
<evidence type="ECO:0000256" key="1">
    <source>
        <dbReference type="SAM" id="MobiDB-lite"/>
    </source>
</evidence>
<feature type="region of interest" description="Disordered" evidence="1">
    <location>
        <begin position="94"/>
        <end position="130"/>
    </location>
</feature>
<proteinExistence type="predicted"/>
<name>A0A0A8Y1H6_ARUDO</name>
<accession>A0A0A8Y1H6</accession>
<evidence type="ECO:0000313" key="2">
    <source>
        <dbReference type="EMBL" id="JAD18915.1"/>
    </source>
</evidence>
<sequence length="130" mass="13750">MAKLRRWTLRRAARRRGHGRAVATRPCAATWWAGGLLQCLVPRVRGRDEPGGEVGCGEAPLLGEAGWDDAAVGCACDEARQDCAWQGGTTVVSAHGTARTARRDGKAGWRSAARAARQDGEAGRDGTQLG</sequence>
<reference evidence="2" key="2">
    <citation type="journal article" date="2015" name="Data Brief">
        <title>Shoot transcriptome of the giant reed, Arundo donax.</title>
        <authorList>
            <person name="Barrero R.A."/>
            <person name="Guerrero F.D."/>
            <person name="Moolhuijzen P."/>
            <person name="Goolsby J.A."/>
            <person name="Tidwell J."/>
            <person name="Bellgard S.E."/>
            <person name="Bellgard M.I."/>
        </authorList>
    </citation>
    <scope>NUCLEOTIDE SEQUENCE</scope>
    <source>
        <tissue evidence="2">Shoot tissue taken approximately 20 cm above the soil surface</tissue>
    </source>
</reference>
<dbReference type="AlphaFoldDB" id="A0A0A8Y1H6"/>